<proteinExistence type="predicted"/>
<gene>
    <name evidence="1" type="ORF">EYF80_031128</name>
</gene>
<accession>A0A4Z2GZU9</accession>
<evidence type="ECO:0000313" key="2">
    <source>
        <dbReference type="Proteomes" id="UP000314294"/>
    </source>
</evidence>
<dbReference type="Proteomes" id="UP000314294">
    <property type="component" value="Unassembled WGS sequence"/>
</dbReference>
<reference evidence="1 2" key="1">
    <citation type="submission" date="2019-03" db="EMBL/GenBank/DDBJ databases">
        <title>First draft genome of Liparis tanakae, snailfish: a comprehensive survey of snailfish specific genes.</title>
        <authorList>
            <person name="Kim W."/>
            <person name="Song I."/>
            <person name="Jeong J.-H."/>
            <person name="Kim D."/>
            <person name="Kim S."/>
            <person name="Ryu S."/>
            <person name="Song J.Y."/>
            <person name="Lee S.K."/>
        </authorList>
    </citation>
    <scope>NUCLEOTIDE SEQUENCE [LARGE SCALE GENOMIC DNA]</scope>
    <source>
        <tissue evidence="1">Muscle</tissue>
    </source>
</reference>
<organism evidence="1 2">
    <name type="scientific">Liparis tanakae</name>
    <name type="common">Tanaka's snailfish</name>
    <dbReference type="NCBI Taxonomy" id="230148"/>
    <lineage>
        <taxon>Eukaryota</taxon>
        <taxon>Metazoa</taxon>
        <taxon>Chordata</taxon>
        <taxon>Craniata</taxon>
        <taxon>Vertebrata</taxon>
        <taxon>Euteleostomi</taxon>
        <taxon>Actinopterygii</taxon>
        <taxon>Neopterygii</taxon>
        <taxon>Teleostei</taxon>
        <taxon>Neoteleostei</taxon>
        <taxon>Acanthomorphata</taxon>
        <taxon>Eupercaria</taxon>
        <taxon>Perciformes</taxon>
        <taxon>Cottioidei</taxon>
        <taxon>Cottales</taxon>
        <taxon>Liparidae</taxon>
        <taxon>Liparis</taxon>
    </lineage>
</organism>
<evidence type="ECO:0000313" key="1">
    <source>
        <dbReference type="EMBL" id="TNN58625.1"/>
    </source>
</evidence>
<keyword evidence="2" id="KW-1185">Reference proteome</keyword>
<comment type="caution">
    <text evidence="1">The sequence shown here is derived from an EMBL/GenBank/DDBJ whole genome shotgun (WGS) entry which is preliminary data.</text>
</comment>
<dbReference type="EMBL" id="SRLO01000374">
    <property type="protein sequence ID" value="TNN58625.1"/>
    <property type="molecule type" value="Genomic_DNA"/>
</dbReference>
<dbReference type="AlphaFoldDB" id="A0A4Z2GZU9"/>
<name>A0A4Z2GZU9_9TELE</name>
<protein>
    <submittedName>
        <fullName evidence="1">Uncharacterized protein</fullName>
    </submittedName>
</protein>
<sequence length="157" mass="17418">MLQFKVHFSPSTALSAPPTGRGVEAVVVHRRTNGQRSISPPLVVATDRTATTGVQSRCTGLCRLKVRAERTRPGGKEALLEFLQERDEERDREAVDVRQEALCAADKRVRLFGVLLKCLIDITTRPDADAETASPGLHNEAEKEREINKVEKCRLDS</sequence>